<dbReference type="KEGG" id="soa:G3M56_012130"/>
<gene>
    <name evidence="1" type="ORF">G3M56_012130</name>
</gene>
<dbReference type="AlphaFoldDB" id="A0A6B3LCL0"/>
<reference evidence="1 2" key="1">
    <citation type="submission" date="2020-12" db="EMBL/GenBank/DDBJ databases">
        <title>Sulforoseuscoccus oceanibium gen. nov., sp. nov., a representative of the phylum Verrucomicrobia with special cytoplasmic membrane, and proposal of Sulforoseuscoccusaceae fam. nov.</title>
        <authorList>
            <person name="Xi F."/>
        </authorList>
    </citation>
    <scope>NUCLEOTIDE SEQUENCE [LARGE SCALE GENOMIC DNA]</scope>
    <source>
        <strain evidence="1 2">T37</strain>
    </source>
</reference>
<organism evidence="1 2">
    <name type="scientific">Sulfuriroseicoccus oceanibius</name>
    <dbReference type="NCBI Taxonomy" id="2707525"/>
    <lineage>
        <taxon>Bacteria</taxon>
        <taxon>Pseudomonadati</taxon>
        <taxon>Verrucomicrobiota</taxon>
        <taxon>Verrucomicrobiia</taxon>
        <taxon>Verrucomicrobiales</taxon>
        <taxon>Verrucomicrobiaceae</taxon>
        <taxon>Sulfuriroseicoccus</taxon>
    </lineage>
</organism>
<protein>
    <submittedName>
        <fullName evidence="1">Uncharacterized protein</fullName>
    </submittedName>
</protein>
<accession>A0A6B3LCL0</accession>
<proteinExistence type="predicted"/>
<evidence type="ECO:0000313" key="1">
    <source>
        <dbReference type="EMBL" id="QQL44623.1"/>
    </source>
</evidence>
<dbReference type="RefSeq" id="WP_164364414.1">
    <property type="nucleotide sequence ID" value="NZ_CP066776.1"/>
</dbReference>
<keyword evidence="2" id="KW-1185">Reference proteome</keyword>
<evidence type="ECO:0000313" key="2">
    <source>
        <dbReference type="Proteomes" id="UP000475117"/>
    </source>
</evidence>
<dbReference type="Proteomes" id="UP000475117">
    <property type="component" value="Chromosome"/>
</dbReference>
<sequence length="178" mass="20015">MKIPTEVLLAMSVLGTIKTKDIVDWAVESMVAGLDSDSLRILAGFDEADSIFELGEYFSKVKSELDLREPQKDEAIRIFSVHLAKAILEEDSDYVRLVSQISELCSANDYPECLMEWYWLDDGLLDVRAGSYPFGFQELYEADAREITNRVAKVFIEKQSEQVGAANRDNAGDCSQDL</sequence>
<dbReference type="EMBL" id="CP066776">
    <property type="protein sequence ID" value="QQL44623.1"/>
    <property type="molecule type" value="Genomic_DNA"/>
</dbReference>
<name>A0A6B3LCL0_9BACT</name>